<dbReference type="InterPro" id="IPR039420">
    <property type="entry name" value="WalR-like"/>
</dbReference>
<dbReference type="PROSITE" id="PS50110">
    <property type="entry name" value="RESPONSE_REGULATORY"/>
    <property type="match status" value="1"/>
</dbReference>
<dbReference type="GO" id="GO:0005829">
    <property type="term" value="C:cytosol"/>
    <property type="evidence" value="ECO:0007669"/>
    <property type="project" value="TreeGrafter"/>
</dbReference>
<dbReference type="PANTHER" id="PTHR48111:SF69">
    <property type="entry name" value="RESPONSE REGULATOR RECEIVER"/>
    <property type="match status" value="1"/>
</dbReference>
<dbReference type="Proteomes" id="UP000502415">
    <property type="component" value="Chromosome"/>
</dbReference>
<dbReference type="Pfam" id="PF00072">
    <property type="entry name" value="Response_reg"/>
    <property type="match status" value="1"/>
</dbReference>
<dbReference type="SUPFAM" id="SSF52172">
    <property type="entry name" value="CheY-like"/>
    <property type="match status" value="1"/>
</dbReference>
<accession>A0A7Z2ZUL4</accession>
<dbReference type="Gene3D" id="2.40.50.1020">
    <property type="entry name" value="LytTr DNA-binding domain"/>
    <property type="match status" value="1"/>
</dbReference>
<dbReference type="InterPro" id="IPR007492">
    <property type="entry name" value="LytTR_DNA-bd_dom"/>
</dbReference>
<feature type="domain" description="HTH LytTR-type" evidence="4">
    <location>
        <begin position="203"/>
        <end position="295"/>
    </location>
</feature>
<evidence type="ECO:0000256" key="1">
    <source>
        <dbReference type="ARBA" id="ARBA00023125"/>
    </source>
</evidence>
<evidence type="ECO:0000313" key="6">
    <source>
        <dbReference type="Proteomes" id="UP000502415"/>
    </source>
</evidence>
<evidence type="ECO:0000313" key="5">
    <source>
        <dbReference type="EMBL" id="QJE02801.1"/>
    </source>
</evidence>
<dbReference type="RefSeq" id="WP_170204883.1">
    <property type="nucleotide sequence ID" value="NZ_CP051685.1"/>
</dbReference>
<feature type="domain" description="Response regulatory" evidence="3">
    <location>
        <begin position="4"/>
        <end position="123"/>
    </location>
</feature>
<keyword evidence="1" id="KW-0238">DNA-binding</keyword>
<organism evidence="5 6">
    <name type="scientific">Massilia forsythiae</name>
    <dbReference type="NCBI Taxonomy" id="2728020"/>
    <lineage>
        <taxon>Bacteria</taxon>
        <taxon>Pseudomonadati</taxon>
        <taxon>Pseudomonadota</taxon>
        <taxon>Betaproteobacteria</taxon>
        <taxon>Burkholderiales</taxon>
        <taxon>Oxalobacteraceae</taxon>
        <taxon>Telluria group</taxon>
        <taxon>Massilia</taxon>
    </lineage>
</organism>
<dbReference type="SMART" id="SM00850">
    <property type="entry name" value="LytTR"/>
    <property type="match status" value="1"/>
</dbReference>
<dbReference type="Gene3D" id="3.40.50.2300">
    <property type="match status" value="1"/>
</dbReference>
<sequence length="295" mass="31545">MSARILIAEDEPVLAEVLAATLRGLWPGVQVVAQAPNGIAAVEQALALRPDALFLDIKMPGRSGIEAVEDLLERWDGPAPFPQVVFVTAYDDYAVQAFDSAALDYVLKPVSAARLARTVERVQRRLAADVSTAAYAAADADAAAAHDGTAAAAPDRGLARLVEQMRALLPPALPPAAPPGDPDARAGAGLDIIRAAVGNVVRMIRVEDVLFFQALDKYVNVATAEGDALIRLPLKELLPQLDGNRFCQVSRGSIVNLRHVASASRDDMGKLTLALRGRPERLRVSPLFAHLFRQM</sequence>
<evidence type="ECO:0000256" key="2">
    <source>
        <dbReference type="PROSITE-ProRule" id="PRU00169"/>
    </source>
</evidence>
<evidence type="ECO:0000259" key="3">
    <source>
        <dbReference type="PROSITE" id="PS50110"/>
    </source>
</evidence>
<dbReference type="EMBL" id="CP051685">
    <property type="protein sequence ID" value="QJE02801.1"/>
    <property type="molecule type" value="Genomic_DNA"/>
</dbReference>
<dbReference type="GO" id="GO:0000976">
    <property type="term" value="F:transcription cis-regulatory region binding"/>
    <property type="evidence" value="ECO:0007669"/>
    <property type="project" value="TreeGrafter"/>
</dbReference>
<gene>
    <name evidence="5" type="ORF">HH212_24645</name>
</gene>
<dbReference type="SMART" id="SM00448">
    <property type="entry name" value="REC"/>
    <property type="match status" value="1"/>
</dbReference>
<protein>
    <submittedName>
        <fullName evidence="5">Response regulator transcription factor</fullName>
    </submittedName>
</protein>
<dbReference type="PANTHER" id="PTHR48111">
    <property type="entry name" value="REGULATOR OF RPOS"/>
    <property type="match status" value="1"/>
</dbReference>
<dbReference type="PROSITE" id="PS50930">
    <property type="entry name" value="HTH_LYTTR"/>
    <property type="match status" value="1"/>
</dbReference>
<dbReference type="AlphaFoldDB" id="A0A7Z2ZUL4"/>
<keyword evidence="2" id="KW-0597">Phosphoprotein</keyword>
<dbReference type="InterPro" id="IPR011006">
    <property type="entry name" value="CheY-like_superfamily"/>
</dbReference>
<dbReference type="KEGG" id="mfy:HH212_24645"/>
<reference evidence="5 6" key="1">
    <citation type="submission" date="2020-04" db="EMBL/GenBank/DDBJ databases">
        <title>Genome sequencing of novel species.</title>
        <authorList>
            <person name="Heo J."/>
            <person name="Kim S.-J."/>
            <person name="Kim J.-S."/>
            <person name="Hong S.-B."/>
            <person name="Kwon S.-W."/>
        </authorList>
    </citation>
    <scope>NUCLEOTIDE SEQUENCE [LARGE SCALE GENOMIC DNA]</scope>
    <source>
        <strain evidence="5 6">GN2-R2</strain>
    </source>
</reference>
<dbReference type="GO" id="GO:0000156">
    <property type="term" value="F:phosphorelay response regulator activity"/>
    <property type="evidence" value="ECO:0007669"/>
    <property type="project" value="TreeGrafter"/>
</dbReference>
<proteinExistence type="predicted"/>
<evidence type="ECO:0000259" key="4">
    <source>
        <dbReference type="PROSITE" id="PS50930"/>
    </source>
</evidence>
<keyword evidence="6" id="KW-1185">Reference proteome</keyword>
<dbReference type="InterPro" id="IPR001789">
    <property type="entry name" value="Sig_transdc_resp-reg_receiver"/>
</dbReference>
<dbReference type="GO" id="GO:0032993">
    <property type="term" value="C:protein-DNA complex"/>
    <property type="evidence" value="ECO:0007669"/>
    <property type="project" value="TreeGrafter"/>
</dbReference>
<dbReference type="GO" id="GO:0006355">
    <property type="term" value="P:regulation of DNA-templated transcription"/>
    <property type="evidence" value="ECO:0007669"/>
    <property type="project" value="TreeGrafter"/>
</dbReference>
<dbReference type="Pfam" id="PF04397">
    <property type="entry name" value="LytTR"/>
    <property type="match status" value="1"/>
</dbReference>
<feature type="modified residue" description="4-aspartylphosphate" evidence="2">
    <location>
        <position position="56"/>
    </location>
</feature>
<name>A0A7Z2ZUL4_9BURK</name>